<reference evidence="1" key="1">
    <citation type="submission" date="2021-02" db="EMBL/GenBank/DDBJ databases">
        <title>Psilocybe cubensis genome.</title>
        <authorList>
            <person name="Mckernan K.J."/>
            <person name="Crawford S."/>
            <person name="Trippe A."/>
            <person name="Kane L.T."/>
            <person name="Mclaughlin S."/>
        </authorList>
    </citation>
    <scope>NUCLEOTIDE SEQUENCE [LARGE SCALE GENOMIC DNA]</scope>
    <source>
        <strain evidence="1">MGC-MH-2018</strain>
    </source>
</reference>
<dbReference type="AlphaFoldDB" id="A0A8H7Y6Q5"/>
<sequence>MKTLSSLSAISGAESSHQGASREITTSQLPYELQREIFEIAATLNGISAFRLTEVSSFVSNWVRPILYQRIVLRNSRAGSCFLRAIGSKPTHFYNKLVKSLTLTEDVSMACLKPVLAELRNIISFTLFGVAYSQEMYNILNLIRSPHLRRMTLVYRHNSERTLTSHQAHEIPPKILTSLTHLTIVTDHPDRFLNSWDNLDSALSGNAATSVPNHLALFQHLTHFAVSFCRYTVVHRIMQAAPNLRYFVILLPANFIHAWKDGLLNFARLQLGVSVVILKNLGDTASWNVNDGFGPSNFWRWVERLVEDGYISDNGDIKGVQRHTWL</sequence>
<proteinExistence type="predicted"/>
<evidence type="ECO:0000313" key="1">
    <source>
        <dbReference type="EMBL" id="KAG5172351.1"/>
    </source>
</evidence>
<dbReference type="EMBL" id="JAFIQS010000002">
    <property type="protein sequence ID" value="KAG5172351.1"/>
    <property type="molecule type" value="Genomic_DNA"/>
</dbReference>
<name>A0A8H7Y6Q5_PSICU</name>
<dbReference type="OrthoDB" id="3145912at2759"/>
<protein>
    <submittedName>
        <fullName evidence="1">Uncharacterized protein</fullName>
    </submittedName>
</protein>
<dbReference type="SUPFAM" id="SSF52047">
    <property type="entry name" value="RNI-like"/>
    <property type="match status" value="1"/>
</dbReference>
<organism evidence="1">
    <name type="scientific">Psilocybe cubensis</name>
    <name type="common">Psychedelic mushroom</name>
    <name type="synonym">Stropharia cubensis</name>
    <dbReference type="NCBI Taxonomy" id="181762"/>
    <lineage>
        <taxon>Eukaryota</taxon>
        <taxon>Fungi</taxon>
        <taxon>Dikarya</taxon>
        <taxon>Basidiomycota</taxon>
        <taxon>Agaricomycotina</taxon>
        <taxon>Agaricomycetes</taxon>
        <taxon>Agaricomycetidae</taxon>
        <taxon>Agaricales</taxon>
        <taxon>Agaricineae</taxon>
        <taxon>Strophariaceae</taxon>
        <taxon>Psilocybe</taxon>
    </lineage>
</organism>
<accession>A0A8H7Y6Q5</accession>
<comment type="caution">
    <text evidence="1">The sequence shown here is derived from an EMBL/GenBank/DDBJ whole genome shotgun (WGS) entry which is preliminary data.</text>
</comment>
<gene>
    <name evidence="1" type="ORF">JR316_001850</name>
</gene>